<dbReference type="Proteomes" id="UP001500443">
    <property type="component" value="Unassembled WGS sequence"/>
</dbReference>
<organism evidence="3 4">
    <name type="scientific">Streptomyces synnematoformans</name>
    <dbReference type="NCBI Taxonomy" id="415721"/>
    <lineage>
        <taxon>Bacteria</taxon>
        <taxon>Bacillati</taxon>
        <taxon>Actinomycetota</taxon>
        <taxon>Actinomycetes</taxon>
        <taxon>Kitasatosporales</taxon>
        <taxon>Streptomycetaceae</taxon>
        <taxon>Streptomyces</taxon>
    </lineage>
</organism>
<dbReference type="Gene3D" id="1.20.120.520">
    <property type="entry name" value="nmb1532 protein domain like"/>
    <property type="match status" value="1"/>
</dbReference>
<feature type="region of interest" description="Disordered" evidence="1">
    <location>
        <begin position="1"/>
        <end position="58"/>
    </location>
</feature>
<dbReference type="InterPro" id="IPR012312">
    <property type="entry name" value="Hemerythrin-like"/>
</dbReference>
<dbReference type="EMBL" id="BAAAPF010000041">
    <property type="protein sequence ID" value="GAA2118478.1"/>
    <property type="molecule type" value="Genomic_DNA"/>
</dbReference>
<dbReference type="CDD" id="cd12108">
    <property type="entry name" value="Hr-like"/>
    <property type="match status" value="1"/>
</dbReference>
<evidence type="ECO:0000259" key="2">
    <source>
        <dbReference type="Pfam" id="PF01814"/>
    </source>
</evidence>
<sequence length="217" mass="23303">MPDPGYGTRAGDRLPGQGGAGGSSRTAGGERRPAPGAVLWDESTRPTVPGAHTARPGEDVSAGHHLVEVHDHLRQELERLRALVVRVLDGTLTAGAARSHIATMTLREHNWSLGAHCAAYCRVVTLHHTVEDQQLFPQLRRFDPRLAPVLDRLAEEHLVIHDVLERVDRALVAFVAGPEGNAALEAAVDLLAEALLSHLAYEEHELVAPLARFAGGG</sequence>
<dbReference type="Pfam" id="PF01814">
    <property type="entry name" value="Hemerythrin"/>
    <property type="match status" value="1"/>
</dbReference>
<reference evidence="3 4" key="1">
    <citation type="journal article" date="2019" name="Int. J. Syst. Evol. Microbiol.">
        <title>The Global Catalogue of Microorganisms (GCM) 10K type strain sequencing project: providing services to taxonomists for standard genome sequencing and annotation.</title>
        <authorList>
            <consortium name="The Broad Institute Genomics Platform"/>
            <consortium name="The Broad Institute Genome Sequencing Center for Infectious Disease"/>
            <person name="Wu L."/>
            <person name="Ma J."/>
        </authorList>
    </citation>
    <scope>NUCLEOTIDE SEQUENCE [LARGE SCALE GENOMIC DNA]</scope>
    <source>
        <strain evidence="3 4">JCM 15481</strain>
    </source>
</reference>
<evidence type="ECO:0000256" key="1">
    <source>
        <dbReference type="SAM" id="MobiDB-lite"/>
    </source>
</evidence>
<dbReference type="RefSeq" id="WP_344289466.1">
    <property type="nucleotide sequence ID" value="NZ_BAAAPF010000041.1"/>
</dbReference>
<feature type="domain" description="Hemerythrin-like" evidence="2">
    <location>
        <begin position="64"/>
        <end position="207"/>
    </location>
</feature>
<accession>A0ABN2XWY3</accession>
<gene>
    <name evidence="3" type="ORF">GCM10009802_20160</name>
</gene>
<name>A0ABN2XWY3_9ACTN</name>
<comment type="caution">
    <text evidence="3">The sequence shown here is derived from an EMBL/GenBank/DDBJ whole genome shotgun (WGS) entry which is preliminary data.</text>
</comment>
<keyword evidence="4" id="KW-1185">Reference proteome</keyword>
<proteinExistence type="predicted"/>
<evidence type="ECO:0000313" key="3">
    <source>
        <dbReference type="EMBL" id="GAA2118478.1"/>
    </source>
</evidence>
<protein>
    <recommendedName>
        <fullName evidence="2">Hemerythrin-like domain-containing protein</fullName>
    </recommendedName>
</protein>
<evidence type="ECO:0000313" key="4">
    <source>
        <dbReference type="Proteomes" id="UP001500443"/>
    </source>
</evidence>